<gene>
    <name evidence="2" type="ORF">H8S55_00855</name>
</gene>
<evidence type="ECO:0000256" key="1">
    <source>
        <dbReference type="SAM" id="MobiDB-lite"/>
    </source>
</evidence>
<evidence type="ECO:0000313" key="2">
    <source>
        <dbReference type="EMBL" id="MBC5715892.1"/>
    </source>
</evidence>
<accession>A0A8J6M425</accession>
<keyword evidence="3" id="KW-1185">Reference proteome</keyword>
<feature type="region of interest" description="Disordered" evidence="1">
    <location>
        <begin position="1"/>
        <end position="21"/>
    </location>
</feature>
<protein>
    <submittedName>
        <fullName evidence="2">Uncharacterized protein</fullName>
    </submittedName>
</protein>
<name>A0A8J6M425_9FIRM</name>
<evidence type="ECO:0000313" key="3">
    <source>
        <dbReference type="Proteomes" id="UP000602260"/>
    </source>
</evidence>
<reference evidence="2" key="1">
    <citation type="submission" date="2020-08" db="EMBL/GenBank/DDBJ databases">
        <title>Genome public.</title>
        <authorList>
            <person name="Liu C."/>
            <person name="Sun Q."/>
        </authorList>
    </citation>
    <scope>NUCLEOTIDE SEQUENCE</scope>
    <source>
        <strain evidence="2">BX5</strain>
    </source>
</reference>
<dbReference type="AlphaFoldDB" id="A0A8J6M425"/>
<dbReference type="Proteomes" id="UP000602260">
    <property type="component" value="Unassembled WGS sequence"/>
</dbReference>
<organism evidence="2 3">
    <name type="scientific">Flintibacter faecis</name>
    <dbReference type="NCBI Taxonomy" id="2763047"/>
    <lineage>
        <taxon>Bacteria</taxon>
        <taxon>Bacillati</taxon>
        <taxon>Bacillota</taxon>
        <taxon>Clostridia</taxon>
        <taxon>Eubacteriales</taxon>
        <taxon>Flintibacter</taxon>
    </lineage>
</organism>
<sequence>MPNKDKLRPNKSGPGRLNDLRLSPQGRLCARFDGMSMADYPTGVRSGMGFPVVDNCVEEHIQ</sequence>
<dbReference type="EMBL" id="JACOPN010000001">
    <property type="protein sequence ID" value="MBC5715892.1"/>
    <property type="molecule type" value="Genomic_DNA"/>
</dbReference>
<comment type="caution">
    <text evidence="2">The sequence shown here is derived from an EMBL/GenBank/DDBJ whole genome shotgun (WGS) entry which is preliminary data.</text>
</comment>
<proteinExistence type="predicted"/>
<dbReference type="RefSeq" id="WP_186877415.1">
    <property type="nucleotide sequence ID" value="NZ_JACOPN010000001.1"/>
</dbReference>